<dbReference type="CDD" id="cd00851">
    <property type="entry name" value="MTH1175"/>
    <property type="match status" value="1"/>
</dbReference>
<dbReference type="SUPFAM" id="SSF53146">
    <property type="entry name" value="Nitrogenase accessory factor-like"/>
    <property type="match status" value="1"/>
</dbReference>
<evidence type="ECO:0000313" key="4">
    <source>
        <dbReference type="Proteomes" id="UP000032233"/>
    </source>
</evidence>
<dbReference type="PATRIC" id="fig|1429043.3.peg.4395"/>
<dbReference type="AlphaFoldDB" id="A0A0D2J8Y8"/>
<feature type="compositionally biased region" description="Gly residues" evidence="1">
    <location>
        <begin position="125"/>
        <end position="154"/>
    </location>
</feature>
<dbReference type="PANTHER" id="PTHR42983:SF1">
    <property type="entry name" value="IRON-MOLYBDENUM PROTEIN"/>
    <property type="match status" value="1"/>
</dbReference>
<evidence type="ECO:0000313" key="3">
    <source>
        <dbReference type="EMBL" id="KIX12196.1"/>
    </source>
</evidence>
<feature type="domain" description="Dinitrogenase iron-molybdenum cofactor biosynthesis" evidence="2">
    <location>
        <begin position="14"/>
        <end position="104"/>
    </location>
</feature>
<dbReference type="STRING" id="1429043.X474_20740"/>
<comment type="caution">
    <text evidence="3">The sequence shown here is derived from an EMBL/GenBank/DDBJ whole genome shotgun (WGS) entry which is preliminary data.</text>
</comment>
<dbReference type="PANTHER" id="PTHR42983">
    <property type="entry name" value="DINITROGENASE IRON-MOLYBDENUM COFACTOR PROTEIN-RELATED"/>
    <property type="match status" value="1"/>
</dbReference>
<evidence type="ECO:0000259" key="2">
    <source>
        <dbReference type="Pfam" id="PF02579"/>
    </source>
</evidence>
<dbReference type="Pfam" id="PF02579">
    <property type="entry name" value="Nitro_FeMo-Co"/>
    <property type="match status" value="1"/>
</dbReference>
<gene>
    <name evidence="3" type="ORF">X474_20740</name>
</gene>
<dbReference type="InterPro" id="IPR033913">
    <property type="entry name" value="MTH1175_dom"/>
</dbReference>
<accession>A0A0D2J8Y8</accession>
<reference evidence="3 4" key="1">
    <citation type="submission" date="2013-11" db="EMBL/GenBank/DDBJ databases">
        <title>Metagenomic analysis of a methanogenic consortium involved in long chain n-alkane degradation.</title>
        <authorList>
            <person name="Davidova I.A."/>
            <person name="Callaghan A.V."/>
            <person name="Wawrik B."/>
            <person name="Pruitt S."/>
            <person name="Marks C."/>
            <person name="Duncan K.E."/>
            <person name="Suflita J.M."/>
        </authorList>
    </citation>
    <scope>NUCLEOTIDE SEQUENCE [LARGE SCALE GENOMIC DNA]</scope>
    <source>
        <strain evidence="3 4">SPR</strain>
    </source>
</reference>
<evidence type="ECO:0000256" key="1">
    <source>
        <dbReference type="SAM" id="MobiDB-lite"/>
    </source>
</evidence>
<feature type="compositionally biased region" description="Polar residues" evidence="1">
    <location>
        <begin position="109"/>
        <end position="123"/>
    </location>
</feature>
<dbReference type="InterPro" id="IPR003731">
    <property type="entry name" value="Di-Nase_FeMo-co_biosynth"/>
</dbReference>
<dbReference type="Proteomes" id="UP000032233">
    <property type="component" value="Unassembled WGS sequence"/>
</dbReference>
<dbReference type="Gene3D" id="3.30.420.130">
    <property type="entry name" value="Dinitrogenase iron-molybdenum cofactor biosynthesis domain"/>
    <property type="match status" value="1"/>
</dbReference>
<feature type="region of interest" description="Disordered" evidence="1">
    <location>
        <begin position="109"/>
        <end position="154"/>
    </location>
</feature>
<keyword evidence="4" id="KW-1185">Reference proteome</keyword>
<organism evidence="3 4">
    <name type="scientific">Dethiosulfatarculus sandiegensis</name>
    <dbReference type="NCBI Taxonomy" id="1429043"/>
    <lineage>
        <taxon>Bacteria</taxon>
        <taxon>Pseudomonadati</taxon>
        <taxon>Thermodesulfobacteriota</taxon>
        <taxon>Desulfarculia</taxon>
        <taxon>Desulfarculales</taxon>
        <taxon>Desulfarculaceae</taxon>
        <taxon>Dethiosulfatarculus</taxon>
    </lineage>
</organism>
<dbReference type="EMBL" id="AZAC01000034">
    <property type="protein sequence ID" value="KIX12196.1"/>
    <property type="molecule type" value="Genomic_DNA"/>
</dbReference>
<sequence>MSKVAVSSQGKELESQVDPRFGRAAYFLVVDTDSMDFVVLDNTQTRGMSHGAGIQAAEMVSKAGATALLSGVVGPKAWSALEAAGVAIIQDARGTVAEAVEDYKNGKLKTSQEPQGMMHTNQAPMGGGGGRGMGGGGGRGMGGGGGRGMGGGRK</sequence>
<proteinExistence type="predicted"/>
<dbReference type="InterPro" id="IPR036105">
    <property type="entry name" value="DiNase_FeMo-co_biosyn_sf"/>
</dbReference>
<dbReference type="InParanoid" id="A0A0D2J8Y8"/>
<dbReference type="OrthoDB" id="9807451at2"/>
<name>A0A0D2J8Y8_9BACT</name>
<protein>
    <submittedName>
        <fullName evidence="3">Dinitrogenase iron-molybdenum cofactor biosynthesis protein</fullName>
    </submittedName>
</protein>
<dbReference type="RefSeq" id="WP_044351013.1">
    <property type="nucleotide sequence ID" value="NZ_AZAC01000034.1"/>
</dbReference>